<sequence length="496" mass="55372">MTKKAVAILCVIAIITALFTGCKSNVPEQKHELVLQTTAKVTEDTDNFKISYSQSDSLNPFEADTLNNQTANDLVYEPLFRIDESFEAVPEIASSYTYEDSHTLSITIVSGLKFSDGSPLTASNVVSSFHEAQTSPRWKNSLKPIYSASVVSDTVVKFKLSYANPYAHQLLTFYVAKNSSKSKYPLGSGRYKFLEENGKVYVEQNKEYKENFNPRFTKIQLVNVPSAESINNAMNIGNISYAYRDASNDTVARLKCNKKQVNLNNMVFLGLRNSMGITSNADIRRAISLAVDRGTLAKSAYQGYARPATSLYNPMSKIGGETKIFADSADTAAAKQAIAKSGYKSSQLTLKIVVNENESRVAIAKLVAQQLEAVGFKVTVKVYSQKIFKQALKYSNYDIYVAETKIPNDMRLSSFFDKSGKTHYGMSTESETAKLYREYLNNGGELGKFILSFSNEIPFVPIVYRKGVICYSKAMHGDMQGYYSNFFANIEDWYYN</sequence>
<dbReference type="GO" id="GO:0043190">
    <property type="term" value="C:ATP-binding cassette (ABC) transporter complex"/>
    <property type="evidence" value="ECO:0007669"/>
    <property type="project" value="InterPro"/>
</dbReference>
<dbReference type="CDD" id="cd00995">
    <property type="entry name" value="PBP2_NikA_DppA_OppA_like"/>
    <property type="match status" value="1"/>
</dbReference>
<feature type="chain" id="PRO_5039420495" evidence="2">
    <location>
        <begin position="21"/>
        <end position="496"/>
    </location>
</feature>
<dbReference type="GO" id="GO:0015833">
    <property type="term" value="P:peptide transport"/>
    <property type="evidence" value="ECO:0007669"/>
    <property type="project" value="TreeGrafter"/>
</dbReference>
<dbReference type="Pfam" id="PF00496">
    <property type="entry name" value="SBP_bac_5"/>
    <property type="match status" value="1"/>
</dbReference>
<reference evidence="5" key="1">
    <citation type="submission" date="2017-02" db="EMBL/GenBank/DDBJ databases">
        <authorList>
            <person name="Varghese N."/>
            <person name="Submissions S."/>
        </authorList>
    </citation>
    <scope>NUCLEOTIDE SEQUENCE [LARGE SCALE GENOMIC DNA]</scope>
    <source>
        <strain evidence="5">ATCC 51222</strain>
    </source>
</reference>
<dbReference type="SUPFAM" id="SSF53850">
    <property type="entry name" value="Periplasmic binding protein-like II"/>
    <property type="match status" value="1"/>
</dbReference>
<dbReference type="GO" id="GO:0042597">
    <property type="term" value="C:periplasmic space"/>
    <property type="evidence" value="ECO:0007669"/>
    <property type="project" value="UniProtKB-ARBA"/>
</dbReference>
<name>A0A1T4JUU8_9FIRM</name>
<dbReference type="InterPro" id="IPR039424">
    <property type="entry name" value="SBP_5"/>
</dbReference>
<dbReference type="PANTHER" id="PTHR30290:SF38">
    <property type="entry name" value="D,D-DIPEPTIDE-BINDING PERIPLASMIC PROTEIN DDPA-RELATED"/>
    <property type="match status" value="1"/>
</dbReference>
<dbReference type="EMBL" id="FUWW01000001">
    <property type="protein sequence ID" value="SJZ33931.1"/>
    <property type="molecule type" value="Genomic_DNA"/>
</dbReference>
<protein>
    <submittedName>
        <fullName evidence="4">ABC-type transport system, substrate-binding protein</fullName>
    </submittedName>
</protein>
<evidence type="ECO:0000256" key="1">
    <source>
        <dbReference type="ARBA" id="ARBA00022729"/>
    </source>
</evidence>
<dbReference type="PROSITE" id="PS51257">
    <property type="entry name" value="PROKAR_LIPOPROTEIN"/>
    <property type="match status" value="1"/>
</dbReference>
<dbReference type="OrthoDB" id="239741at2"/>
<organism evidence="4 5">
    <name type="scientific">Eubacterium coprostanoligenes</name>
    <dbReference type="NCBI Taxonomy" id="290054"/>
    <lineage>
        <taxon>Bacteria</taxon>
        <taxon>Bacillati</taxon>
        <taxon>Bacillota</taxon>
        <taxon>Clostridia</taxon>
        <taxon>Eubacteriales</taxon>
        <taxon>Eubacteriaceae</taxon>
        <taxon>Eubacterium</taxon>
    </lineage>
</organism>
<gene>
    <name evidence="4" type="ORF">SAMN02745114_00120</name>
</gene>
<keyword evidence="5" id="KW-1185">Reference proteome</keyword>
<evidence type="ECO:0000313" key="5">
    <source>
        <dbReference type="Proteomes" id="UP000190657"/>
    </source>
</evidence>
<dbReference type="RefSeq" id="WP_078767633.1">
    <property type="nucleotide sequence ID" value="NZ_FUWW01000001.1"/>
</dbReference>
<dbReference type="InterPro" id="IPR030678">
    <property type="entry name" value="Peptide/Ni-bd"/>
</dbReference>
<accession>A0A1T4JUU8</accession>
<proteinExistence type="predicted"/>
<keyword evidence="1 2" id="KW-0732">Signal</keyword>
<dbReference type="Proteomes" id="UP000190657">
    <property type="component" value="Unassembled WGS sequence"/>
</dbReference>
<dbReference type="STRING" id="290054.SAMN02745114_00120"/>
<evidence type="ECO:0000313" key="4">
    <source>
        <dbReference type="EMBL" id="SJZ33931.1"/>
    </source>
</evidence>
<dbReference type="Gene3D" id="3.40.190.10">
    <property type="entry name" value="Periplasmic binding protein-like II"/>
    <property type="match status" value="1"/>
</dbReference>
<dbReference type="GO" id="GO:1904680">
    <property type="term" value="F:peptide transmembrane transporter activity"/>
    <property type="evidence" value="ECO:0007669"/>
    <property type="project" value="TreeGrafter"/>
</dbReference>
<dbReference type="Gene3D" id="3.10.105.10">
    <property type="entry name" value="Dipeptide-binding Protein, Domain 3"/>
    <property type="match status" value="1"/>
</dbReference>
<dbReference type="PIRSF" id="PIRSF002741">
    <property type="entry name" value="MppA"/>
    <property type="match status" value="1"/>
</dbReference>
<dbReference type="AlphaFoldDB" id="A0A1T4JUU8"/>
<dbReference type="InterPro" id="IPR000914">
    <property type="entry name" value="SBP_5_dom"/>
</dbReference>
<evidence type="ECO:0000256" key="2">
    <source>
        <dbReference type="SAM" id="SignalP"/>
    </source>
</evidence>
<evidence type="ECO:0000259" key="3">
    <source>
        <dbReference type="Pfam" id="PF00496"/>
    </source>
</evidence>
<feature type="domain" description="Solute-binding protein family 5" evidence="3">
    <location>
        <begin position="88"/>
        <end position="403"/>
    </location>
</feature>
<dbReference type="PANTHER" id="PTHR30290">
    <property type="entry name" value="PERIPLASMIC BINDING COMPONENT OF ABC TRANSPORTER"/>
    <property type="match status" value="1"/>
</dbReference>
<feature type="signal peptide" evidence="2">
    <location>
        <begin position="1"/>
        <end position="20"/>
    </location>
</feature>